<protein>
    <submittedName>
        <fullName evidence="3">CocE/NonD family hydrolase</fullName>
    </submittedName>
</protein>
<dbReference type="PANTHER" id="PTHR43056:SF10">
    <property type="entry name" value="COCE_NOND FAMILY, PUTATIVE (AFU_ORTHOLOGUE AFUA_7G00600)-RELATED"/>
    <property type="match status" value="1"/>
</dbReference>
<dbReference type="InterPro" id="IPR008979">
    <property type="entry name" value="Galactose-bd-like_sf"/>
</dbReference>
<proteinExistence type="predicted"/>
<dbReference type="Proteomes" id="UP000586976">
    <property type="component" value="Unassembled WGS sequence"/>
</dbReference>
<accession>A0A7W2HJR8</accession>
<dbReference type="InterPro" id="IPR029058">
    <property type="entry name" value="AB_hydrolase_fold"/>
</dbReference>
<evidence type="ECO:0000259" key="2">
    <source>
        <dbReference type="SMART" id="SM00939"/>
    </source>
</evidence>
<dbReference type="SUPFAM" id="SSF53474">
    <property type="entry name" value="alpha/beta-Hydrolases"/>
    <property type="match status" value="1"/>
</dbReference>
<dbReference type="InterPro" id="IPR013736">
    <property type="entry name" value="Xaa-Pro_dipept_C"/>
</dbReference>
<dbReference type="RefSeq" id="WP_181867822.1">
    <property type="nucleotide sequence ID" value="NZ_JACEQY010000061.1"/>
</dbReference>
<dbReference type="AlphaFoldDB" id="A0A7W2HJR8"/>
<keyword evidence="4" id="KW-1185">Reference proteome</keyword>
<feature type="domain" description="Xaa-Pro dipeptidyl-peptidase C-terminal" evidence="2">
    <location>
        <begin position="294"/>
        <end position="541"/>
    </location>
</feature>
<dbReference type="NCBIfam" id="TIGR00976">
    <property type="entry name" value="CocE_NonD"/>
    <property type="match status" value="1"/>
</dbReference>
<dbReference type="Gene3D" id="3.40.50.1820">
    <property type="entry name" value="alpha/beta hydrolase"/>
    <property type="match status" value="2"/>
</dbReference>
<dbReference type="Gene3D" id="2.60.120.260">
    <property type="entry name" value="Galactose-binding domain-like"/>
    <property type="match status" value="1"/>
</dbReference>
<dbReference type="InterPro" id="IPR000383">
    <property type="entry name" value="Xaa-Pro-like_dom"/>
</dbReference>
<reference evidence="3 4" key="1">
    <citation type="submission" date="2020-07" db="EMBL/GenBank/DDBJ databases">
        <title>Streptomyces isolated from Indian soil.</title>
        <authorList>
            <person name="Mandal S."/>
            <person name="Maiti P.K."/>
        </authorList>
    </citation>
    <scope>NUCLEOTIDE SEQUENCE [LARGE SCALE GENOMIC DNA]</scope>
    <source>
        <strain evidence="3 4">PSKA54</strain>
    </source>
</reference>
<evidence type="ECO:0000313" key="3">
    <source>
        <dbReference type="EMBL" id="MBA4866415.1"/>
    </source>
</evidence>
<name>A0A7W2HJR8_9ACTN</name>
<dbReference type="InterPro" id="IPR005674">
    <property type="entry name" value="CocE/Ser_esterase"/>
</dbReference>
<keyword evidence="1 3" id="KW-0378">Hydrolase</keyword>
<evidence type="ECO:0000256" key="1">
    <source>
        <dbReference type="ARBA" id="ARBA00022801"/>
    </source>
</evidence>
<dbReference type="EMBL" id="JACEQY010000061">
    <property type="protein sequence ID" value="MBA4866415.1"/>
    <property type="molecule type" value="Genomic_DNA"/>
</dbReference>
<dbReference type="SUPFAM" id="SSF49785">
    <property type="entry name" value="Galactose-binding domain-like"/>
    <property type="match status" value="1"/>
</dbReference>
<dbReference type="Pfam" id="PF08530">
    <property type="entry name" value="PepX_C"/>
    <property type="match status" value="1"/>
</dbReference>
<organism evidence="3 4">
    <name type="scientific">Streptomyces himalayensis subsp. aureolus</name>
    <dbReference type="NCBI Taxonomy" id="2758039"/>
    <lineage>
        <taxon>Bacteria</taxon>
        <taxon>Bacillati</taxon>
        <taxon>Actinomycetota</taxon>
        <taxon>Actinomycetes</taxon>
        <taxon>Kitasatosporales</taxon>
        <taxon>Streptomycetaceae</taxon>
        <taxon>Streptomyces</taxon>
        <taxon>Streptomyces himalayensis</taxon>
    </lineage>
</organism>
<gene>
    <name evidence="3" type="ORF">H1V43_34895</name>
</gene>
<dbReference type="InterPro" id="IPR050585">
    <property type="entry name" value="Xaa-Pro_dipeptidyl-ppase/CocE"/>
</dbReference>
<dbReference type="GO" id="GO:0008239">
    <property type="term" value="F:dipeptidyl-peptidase activity"/>
    <property type="evidence" value="ECO:0007669"/>
    <property type="project" value="InterPro"/>
</dbReference>
<dbReference type="Pfam" id="PF02129">
    <property type="entry name" value="Peptidase_S15"/>
    <property type="match status" value="1"/>
</dbReference>
<dbReference type="PANTHER" id="PTHR43056">
    <property type="entry name" value="PEPTIDASE S9 PROLYL OLIGOPEPTIDASE"/>
    <property type="match status" value="1"/>
</dbReference>
<dbReference type="SMART" id="SM00939">
    <property type="entry name" value="PepX_C"/>
    <property type="match status" value="1"/>
</dbReference>
<comment type="caution">
    <text evidence="3">The sequence shown here is derived from an EMBL/GenBank/DDBJ whole genome shotgun (WGS) entry which is preliminary data.</text>
</comment>
<sequence length="721" mass="79663">MKIRTSFPYETTRQDVRIPLSDGTRLYARVWRPRTGEPVPALLEYLPHRLTDWTAPRDWQRHPWYAGHGYASVRVDVRGHGNSEGMPGDEYSPVELRDGVEVIEWLAAQPWCSGRVGMFGISWGGCNALQIAALAPEPLEAVVTVCSSDDRYDNDVHYMGGSVLAVDMHAWAATMLASVSRPPDPLYVGDAWRDMWLWRLEAVEPLIHIWLSHQTRDSYWQHGSVCEDYGAIKAAVLAVGGWHDPYRDTVLRLVERLRHLPDDRVRALIGPWSHQYPDRGLPPGPAIGFLQETLRWWDRHLKGITAPDSASGTGGVPEEPKLRCWISDSHPPATVYEELAGRWVGEPSWPSPNVGFVSYGLGDAASQGAAQPPAQIRAPAPVLVRSPMHTGLDAGRFCPLGNDADLPPDQREEDGKSVCFDFGVERETWILGRPRVRLRLTSRAPRGQVVARLCDVAPDGASTLVTRGALNLSARRGRDKAVEWTPGTTEDLDFELNGIGHAFPPGHRIRLAVSSAYWPWIWPQPGSEAGFLLDPAGSTLELPVRAGTGEAIGTIDMISATGAIGAIGATGAIGAITFSEPEQAEPLGVVIPLTLNEQRPERLVVRDVAKGEWRLEVDALPHSRLRSSGGTRAYPDGLELTEDAVDTYTVNESDPLSARTRSDRSIRLHRPELPWDVRIDTRSEIACDATSFITSDEVVCREGDEVVFHRTWERRIPRTAG</sequence>
<evidence type="ECO:0000313" key="4">
    <source>
        <dbReference type="Proteomes" id="UP000586976"/>
    </source>
</evidence>